<gene>
    <name evidence="1" type="ORF">AVEN_67599_1</name>
</gene>
<sequence>MVLHAVVVWAYPLSTRQARLLISIQRKFLLNISGAYYTTPTAALHFITGILPVPLKAEMEAAYVRVSRLNIPSNLWNSNSSPDHFETKLSTTNFHPALFNIEDRINLGDNHIS</sequence>
<dbReference type="Proteomes" id="UP000499080">
    <property type="component" value="Unassembled WGS sequence"/>
</dbReference>
<accession>A0A4Y2HNY7</accession>
<evidence type="ECO:0000313" key="1">
    <source>
        <dbReference type="EMBL" id="GBM67097.1"/>
    </source>
</evidence>
<comment type="caution">
    <text evidence="1">The sequence shown here is derived from an EMBL/GenBank/DDBJ whole genome shotgun (WGS) entry which is preliminary data.</text>
</comment>
<dbReference type="EMBL" id="BGPR01002061">
    <property type="protein sequence ID" value="GBM67097.1"/>
    <property type="molecule type" value="Genomic_DNA"/>
</dbReference>
<evidence type="ECO:0000313" key="2">
    <source>
        <dbReference type="Proteomes" id="UP000499080"/>
    </source>
</evidence>
<reference evidence="1 2" key="1">
    <citation type="journal article" date="2019" name="Sci. Rep.">
        <title>Orb-weaving spider Araneus ventricosus genome elucidates the spidroin gene catalogue.</title>
        <authorList>
            <person name="Kono N."/>
            <person name="Nakamura H."/>
            <person name="Ohtoshi R."/>
            <person name="Moran D.A.P."/>
            <person name="Shinohara A."/>
            <person name="Yoshida Y."/>
            <person name="Fujiwara M."/>
            <person name="Mori M."/>
            <person name="Tomita M."/>
            <person name="Arakawa K."/>
        </authorList>
    </citation>
    <scope>NUCLEOTIDE SEQUENCE [LARGE SCALE GENOMIC DNA]</scope>
</reference>
<organism evidence="1 2">
    <name type="scientific">Araneus ventricosus</name>
    <name type="common">Orbweaver spider</name>
    <name type="synonym">Epeira ventricosa</name>
    <dbReference type="NCBI Taxonomy" id="182803"/>
    <lineage>
        <taxon>Eukaryota</taxon>
        <taxon>Metazoa</taxon>
        <taxon>Ecdysozoa</taxon>
        <taxon>Arthropoda</taxon>
        <taxon>Chelicerata</taxon>
        <taxon>Arachnida</taxon>
        <taxon>Araneae</taxon>
        <taxon>Araneomorphae</taxon>
        <taxon>Entelegynae</taxon>
        <taxon>Araneoidea</taxon>
        <taxon>Araneidae</taxon>
        <taxon>Araneus</taxon>
    </lineage>
</organism>
<keyword evidence="2" id="KW-1185">Reference proteome</keyword>
<proteinExistence type="predicted"/>
<dbReference type="AlphaFoldDB" id="A0A4Y2HNY7"/>
<name>A0A4Y2HNY7_ARAVE</name>
<protein>
    <submittedName>
        <fullName evidence="1">Uncharacterized protein</fullName>
    </submittedName>
</protein>
<dbReference type="OrthoDB" id="6515318at2759"/>